<organism evidence="2 3">
    <name type="scientific">Meripilus lineatus</name>
    <dbReference type="NCBI Taxonomy" id="2056292"/>
    <lineage>
        <taxon>Eukaryota</taxon>
        <taxon>Fungi</taxon>
        <taxon>Dikarya</taxon>
        <taxon>Basidiomycota</taxon>
        <taxon>Agaricomycotina</taxon>
        <taxon>Agaricomycetes</taxon>
        <taxon>Polyporales</taxon>
        <taxon>Meripilaceae</taxon>
        <taxon>Meripilus</taxon>
    </lineage>
</organism>
<dbReference type="Gene3D" id="3.40.50.1110">
    <property type="entry name" value="SGNH hydrolase"/>
    <property type="match status" value="1"/>
</dbReference>
<dbReference type="Proteomes" id="UP001212997">
    <property type="component" value="Unassembled WGS sequence"/>
</dbReference>
<dbReference type="GO" id="GO:0016788">
    <property type="term" value="F:hydrolase activity, acting on ester bonds"/>
    <property type="evidence" value="ECO:0007669"/>
    <property type="project" value="InterPro"/>
</dbReference>
<accession>A0AAD5YK48</accession>
<evidence type="ECO:0000256" key="1">
    <source>
        <dbReference type="SAM" id="SignalP"/>
    </source>
</evidence>
<evidence type="ECO:0000313" key="2">
    <source>
        <dbReference type="EMBL" id="KAJ3489247.1"/>
    </source>
</evidence>
<dbReference type="SUPFAM" id="SSF52266">
    <property type="entry name" value="SGNH hydrolase"/>
    <property type="match status" value="1"/>
</dbReference>
<dbReference type="Pfam" id="PF00657">
    <property type="entry name" value="Lipase_GDSL"/>
    <property type="match status" value="1"/>
</dbReference>
<evidence type="ECO:0000313" key="3">
    <source>
        <dbReference type="Proteomes" id="UP001212997"/>
    </source>
</evidence>
<dbReference type="InterPro" id="IPR036514">
    <property type="entry name" value="SGNH_hydro_sf"/>
</dbReference>
<keyword evidence="3" id="KW-1185">Reference proteome</keyword>
<dbReference type="AlphaFoldDB" id="A0AAD5YK48"/>
<sequence length="323" mass="34882">MQAFFVLLSALVAFIPVEASPILTWDGNYNDGIHLAVSPKCGSLSGTVTDVNAGVELFKIDTIVSFGDSYTDGGKDDGSPLLPPVIVPPNVLAGGRSTNGKVWIENIADDIGARLMDYAESGACTDLSIWPDNPKKVDFIGQMKTFLGQGNKLDSATTLYSIFFGINDYEDSKVDGDHLNAAAQVILNQIQILASPPTNARSFLLTDVYGRGVHTTSGEAYKQTIFNGLNDFHHGRNVSAPLKVAFADFSRIWDGVLGSSPGYQAFGYTNTGACTLCSSNCTVDGWCQDPAHYFYWIDGHPSKETMRIMADYAEEVLTFCQVA</sequence>
<keyword evidence="1" id="KW-0732">Signal</keyword>
<dbReference type="EMBL" id="JANAWD010000049">
    <property type="protein sequence ID" value="KAJ3489247.1"/>
    <property type="molecule type" value="Genomic_DNA"/>
</dbReference>
<comment type="caution">
    <text evidence="2">The sequence shown here is derived from an EMBL/GenBank/DDBJ whole genome shotgun (WGS) entry which is preliminary data.</text>
</comment>
<evidence type="ECO:0008006" key="4">
    <source>
        <dbReference type="Google" id="ProtNLM"/>
    </source>
</evidence>
<reference evidence="2" key="1">
    <citation type="submission" date="2022-07" db="EMBL/GenBank/DDBJ databases">
        <title>Genome Sequence of Physisporinus lineatus.</title>
        <authorList>
            <person name="Buettner E."/>
        </authorList>
    </citation>
    <scope>NUCLEOTIDE SEQUENCE</scope>
    <source>
        <strain evidence="2">VT162</strain>
    </source>
</reference>
<feature type="signal peptide" evidence="1">
    <location>
        <begin position="1"/>
        <end position="19"/>
    </location>
</feature>
<dbReference type="InterPro" id="IPR001087">
    <property type="entry name" value="GDSL"/>
</dbReference>
<gene>
    <name evidence="2" type="ORF">NLI96_g2261</name>
</gene>
<proteinExistence type="predicted"/>
<feature type="chain" id="PRO_5042246093" description="Carbohydrate esterase family 16 protein" evidence="1">
    <location>
        <begin position="20"/>
        <end position="323"/>
    </location>
</feature>
<name>A0AAD5YK48_9APHY</name>
<protein>
    <recommendedName>
        <fullName evidence="4">Carbohydrate esterase family 16 protein</fullName>
    </recommendedName>
</protein>